<dbReference type="OrthoDB" id="9789139at2"/>
<dbReference type="NCBIfam" id="TIGR03187">
    <property type="entry name" value="DGQHR"/>
    <property type="match status" value="1"/>
</dbReference>
<comment type="caution">
    <text evidence="1">The sequence shown here is derived from an EMBL/GenBank/DDBJ whole genome shotgun (WGS) entry which is preliminary data.</text>
</comment>
<dbReference type="InterPro" id="IPR017601">
    <property type="entry name" value="DGQHR-contain_dom"/>
</dbReference>
<dbReference type="Pfam" id="PF14072">
    <property type="entry name" value="DndB"/>
    <property type="match status" value="1"/>
</dbReference>
<gene>
    <name evidence="1" type="ORF">DDE20_18745</name>
</gene>
<dbReference type="InterPro" id="IPR017642">
    <property type="entry name" value="DNA_S_mod_DndB"/>
</dbReference>
<dbReference type="EMBL" id="QDKM01000024">
    <property type="protein sequence ID" value="PVH27230.1"/>
    <property type="molecule type" value="Genomic_DNA"/>
</dbReference>
<dbReference type="CDD" id="cd16413">
    <property type="entry name" value="DGQHR_domain"/>
    <property type="match status" value="1"/>
</dbReference>
<reference evidence="1 2" key="1">
    <citation type="submission" date="2018-04" db="EMBL/GenBank/DDBJ databases">
        <title>Pararhodobacter oceanense sp. nov., isolated from marine intertidal sediment.</title>
        <authorList>
            <person name="Wang X.-L."/>
            <person name="Du Z.-J."/>
        </authorList>
    </citation>
    <scope>NUCLEOTIDE SEQUENCE [LARGE SCALE GENOMIC DNA]</scope>
    <source>
        <strain evidence="1 2">AM505</strain>
    </source>
</reference>
<dbReference type="RefSeq" id="WP_116560037.1">
    <property type="nucleotide sequence ID" value="NZ_QDKM01000024.1"/>
</dbReference>
<evidence type="ECO:0008006" key="3">
    <source>
        <dbReference type="Google" id="ProtNLM"/>
    </source>
</evidence>
<protein>
    <recommendedName>
        <fullName evidence="3">DGQHR domain-containing protein</fullName>
    </recommendedName>
</protein>
<evidence type="ECO:0000313" key="1">
    <source>
        <dbReference type="EMBL" id="PVH27230.1"/>
    </source>
</evidence>
<accession>A0A2T8HP87</accession>
<sequence>MKSLKVLKVNQPIGEFYIGAIDSRELIDIATVDVREFEKGNPAKIDGIQRDLSKSRLSSLREYVNLDYATFPTSIILAIDERCVELRAVEGCEGLMQLDVVGYSGSGEDGDAEIPIEASAFIIDGQHRLAGLMDRDHSKGPFEVNVSIFVGADVADQAEIFSRVNLAQTKVNKSLMYDLLDYAKESSPYKMAHDVVVALNRDAEGPFHKKIKRLGKRTPGVDGETIAQATMVSGLLRHLPRNQEKERSKSIWGRTSQAEPGETWRERIFVDFYRKEDALSVLLCVSNYFEAISERWPDAWHSNEQGQILSKTTGYNAFIRFLKDAYLHIVNAPRVVEKDEFLLVLKKIDLRDEDFNSEIYLPGGSGAGKLYRDLIAQAFS</sequence>
<organism evidence="1 2">
    <name type="scientific">Pararhodobacter oceanensis</name>
    <dbReference type="NCBI Taxonomy" id="2172121"/>
    <lineage>
        <taxon>Bacteria</taxon>
        <taxon>Pseudomonadati</taxon>
        <taxon>Pseudomonadota</taxon>
        <taxon>Alphaproteobacteria</taxon>
        <taxon>Rhodobacterales</taxon>
        <taxon>Paracoccaceae</taxon>
        <taxon>Pararhodobacter</taxon>
    </lineage>
</organism>
<keyword evidence="2" id="KW-1185">Reference proteome</keyword>
<dbReference type="Proteomes" id="UP000245911">
    <property type="component" value="Unassembled WGS sequence"/>
</dbReference>
<evidence type="ECO:0000313" key="2">
    <source>
        <dbReference type="Proteomes" id="UP000245911"/>
    </source>
</evidence>
<name>A0A2T8HP87_9RHOB</name>
<proteinExistence type="predicted"/>
<dbReference type="AlphaFoldDB" id="A0A2T8HP87"/>